<dbReference type="InterPro" id="IPR001394">
    <property type="entry name" value="Peptidase_C19_UCH"/>
</dbReference>
<protein>
    <submittedName>
        <fullName evidence="5">T23K8.5</fullName>
    </submittedName>
</protein>
<dbReference type="EMBL" id="AC007230">
    <property type="protein sequence ID" value="AAD26870.1"/>
    <property type="molecule type" value="Genomic_DNA"/>
</dbReference>
<dbReference type="Pfam" id="PF00443">
    <property type="entry name" value="UCH"/>
    <property type="match status" value="1"/>
</dbReference>
<gene>
    <name evidence="5" type="primary">T23K8.5</name>
</gene>
<evidence type="ECO:0000256" key="1">
    <source>
        <dbReference type="ARBA" id="ARBA00022786"/>
    </source>
</evidence>
<evidence type="ECO:0000259" key="4">
    <source>
        <dbReference type="Pfam" id="PF00443"/>
    </source>
</evidence>
<keyword evidence="1" id="KW-0833">Ubl conjugation pathway</keyword>
<dbReference type="GO" id="GO:0016579">
    <property type="term" value="P:protein deubiquitination"/>
    <property type="evidence" value="ECO:0007669"/>
    <property type="project" value="InterPro"/>
</dbReference>
<dbReference type="PANTHER" id="PTHR22975">
    <property type="entry name" value="UBIQUITIN SPECIFIC PROTEINASE"/>
    <property type="match status" value="1"/>
</dbReference>
<feature type="compositionally biased region" description="Acidic residues" evidence="3">
    <location>
        <begin position="13"/>
        <end position="30"/>
    </location>
</feature>
<proteinExistence type="predicted"/>
<dbReference type="ExpressionAtlas" id="Q9S9J4">
    <property type="expression patterns" value="baseline and differential"/>
</dbReference>
<reference evidence="5" key="2">
    <citation type="submission" date="1999-05" db="EMBL/GenBank/DDBJ databases">
        <authorList>
            <person name="Theologis"/>
        </authorList>
    </citation>
    <scope>NUCLEOTIDE SEQUENCE</scope>
</reference>
<feature type="region of interest" description="Disordered" evidence="3">
    <location>
        <begin position="1"/>
        <end position="30"/>
    </location>
</feature>
<reference key="3">
    <citation type="journal article" date="2000" name="Nature">
        <title>Sequence and analysis of chromosome 1 of the plant Arabidopsis thaliana.</title>
        <authorList>
            <person name="Theologis A."/>
            <person name="Ecker J.R."/>
            <person name="Palm C.J."/>
            <person name="Federspiel N.A."/>
            <person name="Kaul S."/>
            <person name="White O."/>
            <person name="Alonso J."/>
            <person name="Altafi H."/>
            <person name="Araujo R."/>
            <person name="Bowman C.L."/>
            <person name="Brooks S.Y."/>
            <person name="Buehler E."/>
            <person name="Chan A."/>
            <person name="Chao Q."/>
            <person name="Chen H."/>
            <person name="Cheuk R.F."/>
            <person name="Chin C.W."/>
            <person name="Chung M.K."/>
            <person name="Conn L."/>
            <person name="Conway A.B."/>
            <person name="Conway A.R."/>
            <person name="Creasy T.H."/>
            <person name="Dewar K."/>
            <person name="Dunn P."/>
            <person name="Etgu P."/>
            <person name="Feldblyum T.V."/>
            <person name="Feng J."/>
            <person name="Fong B."/>
            <person name="Fujii C.Y."/>
            <person name="Gill J.E."/>
            <person name="Goldsmith A.D."/>
            <person name="Haas B."/>
            <person name="Hansen N.F."/>
            <person name="Hughes B."/>
            <person name="Huizar L."/>
            <person name="Hunter J.L."/>
            <person name="Jenkins J."/>
            <person name="Johnson-Hopson C."/>
            <person name="Khan S."/>
            <person name="Khaykin E."/>
            <person name="Kim C.J."/>
            <person name="Koo H.L."/>
            <person name="Kremenetskaia I."/>
            <person name="Kurtz D.B."/>
            <person name="Kwan A."/>
            <person name="Lam B."/>
            <person name="Langin-Hooper S."/>
            <person name="Lee A."/>
            <person name="Lee J.M."/>
            <person name="Lenz C.A."/>
            <person name="Li J.H."/>
            <person name="Li Y."/>
            <person name="Lin X."/>
            <person name="Liu S.X."/>
            <person name="Liu Z.A."/>
            <person name="Luros J.S."/>
            <person name="Maiti R."/>
            <person name="Marziali A."/>
            <person name="Militscher J."/>
            <person name="Miranda M."/>
            <person name="Nguyen M."/>
            <person name="Nierman W.C."/>
            <person name="Osborne B.I."/>
            <person name="Pai G."/>
            <person name="Peterson J."/>
            <person name="Pham P.K."/>
            <person name="Rizzo M."/>
            <person name="Rooney T."/>
            <person name="Rowley D."/>
            <person name="Sakano H."/>
            <person name="Salzberg S.L."/>
            <person name="Schwartz J.R."/>
            <person name="Shinn P."/>
            <person name="Southwick A.M."/>
            <person name="Sun H."/>
            <person name="Tallon L.J."/>
            <person name="Tambunga G."/>
            <person name="Toriumi M.J."/>
            <person name="Town C.D."/>
            <person name="Utterback T."/>
            <person name="Van Aken S."/>
            <person name="Vaysberg M."/>
            <person name="Vysotskaia V.S."/>
            <person name="Walker M."/>
            <person name="Wu D."/>
            <person name="Yu G."/>
            <person name="Fraser C.M."/>
            <person name="Venter J.C."/>
            <person name="Davis R.W."/>
        </authorList>
    </citation>
    <scope>NUCLEOTIDE SEQUENCE [LARGE SCALE GENOMIC DNA]</scope>
    <source>
        <strain>cv. Columbia</strain>
    </source>
</reference>
<sequence>MEMDLSEVKEMEKDEEIDSDLSDSDTEEPEEKILDATSLSALDMILKVSQNSTIQNESVSLWNISVFVSNLSMDYVQEANQSLTDNESVPLQDILRIFMLNNLSLTHPLEANGVSKLFLNILELIPRWNYHFEVNEVAKTICIRCKTDMAYSGETSYGIIINANSLRVYKSAFKEFTFENIIKASMINVKMLCDKEGCGKRNYVDTMISNLPSAFIVALQWENNETEKEIFDTASVLATEIDISAIYRYVGDSAFTKYRLVSMVWSHGNLYNCVAYENNRWVRHFCSEIEVIGDWDGVLRIFRELHIRPEILFFENAILKDQMFSEQGSED</sequence>
<evidence type="ECO:0000313" key="5">
    <source>
        <dbReference type="EMBL" id="AAD26870.1"/>
    </source>
</evidence>
<organism evidence="5">
    <name type="scientific">Arabidopsis thaliana</name>
    <name type="common">Mouse-ear cress</name>
    <dbReference type="NCBI Taxonomy" id="3702"/>
    <lineage>
        <taxon>Eukaryota</taxon>
        <taxon>Viridiplantae</taxon>
        <taxon>Streptophyta</taxon>
        <taxon>Embryophyta</taxon>
        <taxon>Tracheophyta</taxon>
        <taxon>Spermatophyta</taxon>
        <taxon>Magnoliopsida</taxon>
        <taxon>eudicotyledons</taxon>
        <taxon>Gunneridae</taxon>
        <taxon>Pentapetalae</taxon>
        <taxon>rosids</taxon>
        <taxon>malvids</taxon>
        <taxon>Brassicales</taxon>
        <taxon>Brassicaceae</taxon>
        <taxon>Camelineae</taxon>
        <taxon>Arabidopsis</taxon>
    </lineage>
</organism>
<reference evidence="5" key="1">
    <citation type="submission" date="1999-04" db="EMBL/GenBank/DDBJ databases">
        <title>Arabidopsis thaliana chromosome 1 BAC T23K8 sequence.</title>
        <authorList>
            <person name="Vysotskaia V.S."/>
            <person name="Schwartz J.R."/>
            <person name="Yu G."/>
            <person name="Toriumi M."/>
            <person name="Lenz C."/>
            <person name="Liu S."/>
            <person name="Li J."/>
            <person name="Kremenetskaia I."/>
            <person name="Ngan I."/>
            <person name="Luros J."/>
            <person name="Gonzalez A."/>
            <person name="Altafi H."/>
            <person name="Araujo R."/>
            <person name="Chao Q."/>
            <person name="Conn L."/>
            <person name="Conway A.B."/>
            <person name="Dunn P."/>
            <person name="Hansen N."/>
            <person name="Huizar L."/>
            <person name="Kim C."/>
            <person name="Palm C.J."/>
            <person name="Rowley D."/>
            <person name="Shinn P."/>
            <person name="Walker M."/>
            <person name="Davis R.W."/>
            <person name="Ecker J.R."/>
            <person name="Federspiel N.A."/>
            <person name="Theologis A."/>
        </authorList>
    </citation>
    <scope>NUCLEOTIDE SEQUENCE</scope>
</reference>
<name>Q9S9J4_ARATH</name>
<evidence type="ECO:0000256" key="2">
    <source>
        <dbReference type="ARBA" id="ARBA00022801"/>
    </source>
</evidence>
<feature type="domain" description="Peptidase C19 ubiquitin carboxyl-terminal hydrolase" evidence="4">
    <location>
        <begin position="142"/>
        <end position="292"/>
    </location>
</feature>
<dbReference type="GO" id="GO:0004843">
    <property type="term" value="F:cysteine-type deubiquitinase activity"/>
    <property type="evidence" value="ECO:0007669"/>
    <property type="project" value="InterPro"/>
</dbReference>
<feature type="compositionally biased region" description="Basic and acidic residues" evidence="3">
    <location>
        <begin position="1"/>
        <end position="12"/>
    </location>
</feature>
<dbReference type="PhylomeDB" id="Q9S9J4"/>
<evidence type="ECO:0000256" key="3">
    <source>
        <dbReference type="SAM" id="MobiDB-lite"/>
    </source>
</evidence>
<dbReference type="PIR" id="C96675">
    <property type="entry name" value="C96675"/>
</dbReference>
<dbReference type="AlphaFoldDB" id="Q9S9J4"/>
<dbReference type="PANTHER" id="PTHR22975:SF20">
    <property type="entry name" value="UBIQUITIN CARBOXYL-TERMINAL HYDROLASE-RELATED PROTEIN-RELATED"/>
    <property type="match status" value="1"/>
</dbReference>
<dbReference type="InterPro" id="IPR052398">
    <property type="entry name" value="Ubiquitin_hydrolase_53/54"/>
</dbReference>
<keyword evidence="2" id="KW-0378">Hydrolase</keyword>
<accession>Q9S9J4</accession>